<dbReference type="Proteomes" id="UP000179334">
    <property type="component" value="Unassembled WGS sequence"/>
</dbReference>
<evidence type="ECO:0000256" key="8">
    <source>
        <dbReference type="ARBA" id="ARBA00022679"/>
    </source>
</evidence>
<keyword evidence="9 24" id="KW-0812">Transmembrane</keyword>
<feature type="binding site" evidence="22">
    <location>
        <begin position="95"/>
        <end position="96"/>
    </location>
    <ligand>
        <name>ATP</name>
        <dbReference type="ChEBI" id="CHEBI:30616"/>
    </ligand>
</feature>
<evidence type="ECO:0000256" key="19">
    <source>
        <dbReference type="ARBA" id="ARBA00023264"/>
    </source>
</evidence>
<evidence type="ECO:0000256" key="21">
    <source>
        <dbReference type="PIRSR" id="PIRSR600829-2"/>
    </source>
</evidence>
<feature type="binding site" evidence="21">
    <location>
        <begin position="31"/>
        <end position="35"/>
    </location>
    <ligand>
        <name>substrate</name>
    </ligand>
</feature>
<comment type="cofactor">
    <cofactor evidence="23">
        <name>Mg(2+)</name>
        <dbReference type="ChEBI" id="CHEBI:18420"/>
    </cofactor>
    <text evidence="23">Mn(2+), Zn(2+), Cd(2+) and Co(2+) support activity to lesser extents.</text>
</comment>
<evidence type="ECO:0000256" key="11">
    <source>
        <dbReference type="ARBA" id="ARBA00022741"/>
    </source>
</evidence>
<evidence type="ECO:0000256" key="12">
    <source>
        <dbReference type="ARBA" id="ARBA00022777"/>
    </source>
</evidence>
<evidence type="ECO:0000256" key="17">
    <source>
        <dbReference type="ARBA" id="ARBA00023136"/>
    </source>
</evidence>
<evidence type="ECO:0000256" key="14">
    <source>
        <dbReference type="ARBA" id="ARBA00022842"/>
    </source>
</evidence>
<feature type="transmembrane region" description="Helical" evidence="24">
    <location>
        <begin position="97"/>
        <end position="118"/>
    </location>
</feature>
<evidence type="ECO:0000256" key="2">
    <source>
        <dbReference type="ARBA" id="ARBA00005967"/>
    </source>
</evidence>
<evidence type="ECO:0000256" key="3">
    <source>
        <dbReference type="ARBA" id="ARBA00012133"/>
    </source>
</evidence>
<comment type="catalytic activity">
    <reaction evidence="24">
        <text>a 1,2-diacyl-sn-glycerol + ATP = a 1,2-diacyl-sn-glycero-3-phosphate + ADP + H(+)</text>
        <dbReference type="Rhea" id="RHEA:10272"/>
        <dbReference type="ChEBI" id="CHEBI:15378"/>
        <dbReference type="ChEBI" id="CHEBI:17815"/>
        <dbReference type="ChEBI" id="CHEBI:30616"/>
        <dbReference type="ChEBI" id="CHEBI:58608"/>
        <dbReference type="ChEBI" id="CHEBI:456216"/>
        <dbReference type="EC" id="2.7.1.107"/>
    </reaction>
</comment>
<feature type="binding site" evidence="21">
    <location>
        <position position="56"/>
    </location>
    <ligand>
        <name>substrate</name>
    </ligand>
</feature>
<evidence type="ECO:0000256" key="9">
    <source>
        <dbReference type="ARBA" id="ARBA00022692"/>
    </source>
</evidence>
<evidence type="ECO:0000313" key="26">
    <source>
        <dbReference type="Proteomes" id="UP000179334"/>
    </source>
</evidence>
<evidence type="ECO:0000256" key="6">
    <source>
        <dbReference type="ARBA" id="ARBA00022516"/>
    </source>
</evidence>
<dbReference type="PANTHER" id="PTHR34299">
    <property type="entry name" value="DIACYLGLYCEROL KINASE"/>
    <property type="match status" value="1"/>
</dbReference>
<reference evidence="25 26" key="1">
    <citation type="journal article" date="2016" name="Nat. Commun.">
        <title>Thousands of microbial genomes shed light on interconnected biogeochemical processes in an aquifer system.</title>
        <authorList>
            <person name="Anantharaman K."/>
            <person name="Brown C.T."/>
            <person name="Hug L.A."/>
            <person name="Sharon I."/>
            <person name="Castelle C.J."/>
            <person name="Probst A.J."/>
            <person name="Thomas B.C."/>
            <person name="Singh A."/>
            <person name="Wilkins M.J."/>
            <person name="Karaoz U."/>
            <person name="Brodie E.L."/>
            <person name="Williams K.H."/>
            <person name="Hubbard S.S."/>
            <person name="Banfield J.F."/>
        </authorList>
    </citation>
    <scope>NUCLEOTIDE SEQUENCE [LARGE SCALE GENOMIC DNA]</scope>
</reference>
<protein>
    <recommendedName>
        <fullName evidence="4 24">Diacylglycerol kinase</fullName>
        <ecNumber evidence="3 24">2.7.1.107</ecNumber>
    </recommendedName>
</protein>
<feature type="binding site" evidence="21">
    <location>
        <position position="10"/>
    </location>
    <ligand>
        <name>substrate</name>
    </ligand>
</feature>
<comment type="caution">
    <text evidence="25">The sequence shown here is derived from an EMBL/GenBank/DDBJ whole genome shotgun (WGS) entry which is preliminary data.</text>
</comment>
<dbReference type="GO" id="GO:0005886">
    <property type="term" value="C:plasma membrane"/>
    <property type="evidence" value="ECO:0007669"/>
    <property type="project" value="UniProtKB-SubCell"/>
</dbReference>
<keyword evidence="19 24" id="KW-1208">Phospholipid metabolism</keyword>
<keyword evidence="14 23" id="KW-0460">Magnesium</keyword>
<proteinExistence type="inferred from homology"/>
<gene>
    <name evidence="25" type="ORF">A2V91_01890</name>
</gene>
<comment type="similarity">
    <text evidence="2 24">Belongs to the bacterial diacylglycerol kinase family.</text>
</comment>
<keyword evidence="5" id="KW-1003">Cell membrane</keyword>
<organism evidence="25 26">
    <name type="scientific">Candidatus Muproteobacteria bacterium RBG_16_64_10</name>
    <dbReference type="NCBI Taxonomy" id="1817757"/>
    <lineage>
        <taxon>Bacteria</taxon>
        <taxon>Pseudomonadati</taxon>
        <taxon>Pseudomonadota</taxon>
        <taxon>Candidatus Muproteobacteria</taxon>
    </lineage>
</organism>
<keyword evidence="6" id="KW-0444">Lipid biosynthesis</keyword>
<dbReference type="GO" id="GO:0005524">
    <property type="term" value="F:ATP binding"/>
    <property type="evidence" value="ECO:0007669"/>
    <property type="project" value="UniProtKB-KW"/>
</dbReference>
<keyword evidence="10 23" id="KW-0479">Metal-binding</keyword>
<keyword evidence="16 24" id="KW-0443">Lipid metabolism</keyword>
<keyword evidence="11 22" id="KW-0547">Nucleotide-binding</keyword>
<comment type="function">
    <text evidence="24">Catalyzes the ATP-dependent phosphorylation of sn-l,2-diacylglycerol (DAG) to phosphatidic acid. Involved in the recycling of diacylglycerol produced as a by-product during membrane-derived oligosaccharide (MDO) biosynthesis.</text>
</comment>
<feature type="binding site" evidence="22">
    <location>
        <position position="29"/>
    </location>
    <ligand>
        <name>ATP</name>
        <dbReference type="ChEBI" id="CHEBI:30616"/>
    </ligand>
</feature>
<comment type="subcellular location">
    <subcellularLocation>
        <location evidence="1 24">Cell inner membrane</location>
        <topology evidence="1 24">Multi-pass membrane protein</topology>
    </subcellularLocation>
</comment>
<feature type="transmembrane region" description="Helical" evidence="24">
    <location>
        <begin position="32"/>
        <end position="51"/>
    </location>
</feature>
<dbReference type="InterPro" id="IPR036945">
    <property type="entry name" value="DAGK_sf"/>
</dbReference>
<evidence type="ECO:0000256" key="16">
    <source>
        <dbReference type="ARBA" id="ARBA00023098"/>
    </source>
</evidence>
<evidence type="ECO:0000256" key="15">
    <source>
        <dbReference type="ARBA" id="ARBA00022989"/>
    </source>
</evidence>
<evidence type="ECO:0000256" key="13">
    <source>
        <dbReference type="ARBA" id="ARBA00022840"/>
    </source>
</evidence>
<feature type="binding site" evidence="23">
    <location>
        <position position="77"/>
    </location>
    <ligand>
        <name>a divalent metal cation</name>
        <dbReference type="ChEBI" id="CHEBI:60240"/>
    </ligand>
</feature>
<evidence type="ECO:0000256" key="10">
    <source>
        <dbReference type="ARBA" id="ARBA00022723"/>
    </source>
</evidence>
<sequence>MLHSMGDIGRVLRAAGYSVAGLRAALRKEAAFRQEVILFVVLAPLAFWLGRNGIERALLLGSLLLVLIVELLNSAVEATVDRISKKHHRLSGRAKDMGSAAVYLSLLLAALTWLLVLADGGASS</sequence>
<feature type="binding site" evidence="23">
    <location>
        <position position="29"/>
    </location>
    <ligand>
        <name>a divalent metal cation</name>
        <dbReference type="ChEBI" id="CHEBI:60240"/>
    </ligand>
</feature>
<feature type="binding site" evidence="22">
    <location>
        <position position="17"/>
    </location>
    <ligand>
        <name>ATP</name>
        <dbReference type="ChEBI" id="CHEBI:30616"/>
    </ligand>
</feature>
<keyword evidence="7 24" id="KW-0997">Cell inner membrane</keyword>
<dbReference type="PROSITE" id="PS01069">
    <property type="entry name" value="DAGK_PROKAR"/>
    <property type="match status" value="1"/>
</dbReference>
<dbReference type="GO" id="GO:0006654">
    <property type="term" value="P:phosphatidic acid biosynthetic process"/>
    <property type="evidence" value="ECO:0007669"/>
    <property type="project" value="InterPro"/>
</dbReference>
<evidence type="ECO:0000256" key="24">
    <source>
        <dbReference type="RuleBase" id="RU363065"/>
    </source>
</evidence>
<feature type="transmembrane region" description="Helical" evidence="24">
    <location>
        <begin position="57"/>
        <end position="76"/>
    </location>
</feature>
<accession>A0A1F6T0C3</accession>
<evidence type="ECO:0000256" key="22">
    <source>
        <dbReference type="PIRSR" id="PIRSR600829-3"/>
    </source>
</evidence>
<keyword evidence="15 24" id="KW-1133">Transmembrane helix</keyword>
<evidence type="ECO:0000256" key="5">
    <source>
        <dbReference type="ARBA" id="ARBA00022475"/>
    </source>
</evidence>
<dbReference type="EC" id="2.7.1.107" evidence="3 24"/>
<dbReference type="CDD" id="cd14264">
    <property type="entry name" value="DAGK_IM"/>
    <property type="match status" value="1"/>
</dbReference>
<keyword evidence="18" id="KW-0594">Phospholipid biosynthesis</keyword>
<feature type="binding site" evidence="21">
    <location>
        <position position="99"/>
    </location>
    <ligand>
        <name>substrate</name>
    </ligand>
</feature>
<dbReference type="InterPro" id="IPR033718">
    <property type="entry name" value="DAGK_prok"/>
</dbReference>
<evidence type="ECO:0000313" key="25">
    <source>
        <dbReference type="EMBL" id="OGI38419.1"/>
    </source>
</evidence>
<evidence type="ECO:0000256" key="4">
    <source>
        <dbReference type="ARBA" id="ARBA00017575"/>
    </source>
</evidence>
<dbReference type="GO" id="GO:0004143">
    <property type="term" value="F:ATP-dependent diacylglycerol kinase activity"/>
    <property type="evidence" value="ECO:0007669"/>
    <property type="project" value="UniProtKB-EC"/>
</dbReference>
<dbReference type="Gene3D" id="1.10.287.3610">
    <property type="match status" value="1"/>
</dbReference>
<evidence type="ECO:0000256" key="1">
    <source>
        <dbReference type="ARBA" id="ARBA00004429"/>
    </source>
</evidence>
<keyword evidence="13 22" id="KW-0067">ATP-binding</keyword>
<evidence type="ECO:0000256" key="18">
    <source>
        <dbReference type="ARBA" id="ARBA00023209"/>
    </source>
</evidence>
<feature type="binding site" evidence="22">
    <location>
        <position position="77"/>
    </location>
    <ligand>
        <name>ATP</name>
        <dbReference type="ChEBI" id="CHEBI:30616"/>
    </ligand>
</feature>
<dbReference type="Pfam" id="PF01219">
    <property type="entry name" value="DAGK_prokar"/>
    <property type="match status" value="1"/>
</dbReference>
<keyword evidence="17 24" id="KW-0472">Membrane</keyword>
<feature type="binding site" evidence="21">
    <location>
        <position position="70"/>
    </location>
    <ligand>
        <name>substrate</name>
    </ligand>
</feature>
<evidence type="ECO:0000256" key="23">
    <source>
        <dbReference type="PIRSR" id="PIRSR600829-4"/>
    </source>
</evidence>
<dbReference type="InterPro" id="IPR000829">
    <property type="entry name" value="DAGK"/>
</dbReference>
<dbReference type="PANTHER" id="PTHR34299:SF1">
    <property type="entry name" value="DIACYLGLYCEROL KINASE"/>
    <property type="match status" value="1"/>
</dbReference>
<feature type="active site" description="Proton acceptor" evidence="20">
    <location>
        <position position="70"/>
    </location>
</feature>
<evidence type="ECO:0000256" key="20">
    <source>
        <dbReference type="PIRSR" id="PIRSR600829-1"/>
    </source>
</evidence>
<name>A0A1F6T0C3_9PROT</name>
<dbReference type="EMBL" id="MFSR01000075">
    <property type="protein sequence ID" value="OGI38419.1"/>
    <property type="molecule type" value="Genomic_DNA"/>
</dbReference>
<dbReference type="AlphaFoldDB" id="A0A1F6T0C3"/>
<keyword evidence="12 24" id="KW-0418">Kinase</keyword>
<keyword evidence="8 24" id="KW-0808">Transferase</keyword>
<feature type="binding site" evidence="22">
    <location>
        <position position="10"/>
    </location>
    <ligand>
        <name>ATP</name>
        <dbReference type="ChEBI" id="CHEBI:30616"/>
    </ligand>
</feature>
<evidence type="ECO:0000256" key="7">
    <source>
        <dbReference type="ARBA" id="ARBA00022519"/>
    </source>
</evidence>
<dbReference type="GO" id="GO:0046872">
    <property type="term" value="F:metal ion binding"/>
    <property type="evidence" value="ECO:0007669"/>
    <property type="project" value="UniProtKB-KW"/>
</dbReference>